<name>A0ACC0Z8P1_9ROSI</name>
<gene>
    <name evidence="1" type="ORF">Pint_16311</name>
</gene>
<accession>A0ACC0Z8P1</accession>
<sequence>MATTKPHILVYPFPTSGHIIPLLDLTHRLLTRGLSVTVLITPNNLSLLDPLLSCHQSLQPLIFPSPETPTTNGRFNLHTTQLHDLHYPLLLQWFRSQQSLPAVMVFDFFLGWTHQLASEVGVPSVLFSPSGAFGLSMFFTLWREQPKIEEPDNEKSLVTFPNLPNCPVFPWYQLPPLYTRTKEGEAIWEFRKNVWLGNMASWGIVLNTSTGLERVYIENIKKQVGHERVWAVGPVLPQDGDMASRGGSSSVPCHDLMTWLDAREDGSVVYVCFGSRGVLTSKQMDTLASALEKSGVHFIWCVKTPDERHVSHDYGTIPNGFEDRTAGRGYIIKGWAPQVEILGHRSVGSFLTHCGWNSTLEGTAAGVVMLTWPMGAEQFMNARVLVEQLGVGIRVGEGTQNVPEPPELARVLSESVNGARAERIKAKEVREAVLKAVAKGGSSDKEMDEFVKQLNELERTAMAKAR</sequence>
<protein>
    <submittedName>
        <fullName evidence="1">Uncharacterized protein</fullName>
    </submittedName>
</protein>
<keyword evidence="2" id="KW-1185">Reference proteome</keyword>
<evidence type="ECO:0000313" key="1">
    <source>
        <dbReference type="EMBL" id="KAJ0047526.1"/>
    </source>
</evidence>
<comment type="caution">
    <text evidence="1">The sequence shown here is derived from an EMBL/GenBank/DDBJ whole genome shotgun (WGS) entry which is preliminary data.</text>
</comment>
<dbReference type="Proteomes" id="UP001163603">
    <property type="component" value="Chromosome 2"/>
</dbReference>
<reference evidence="2" key="1">
    <citation type="journal article" date="2023" name="G3 (Bethesda)">
        <title>Genome assembly and association tests identify interacting loci associated with vigor, precocity, and sex in interspecific pistachio rootstocks.</title>
        <authorList>
            <person name="Palmer W."/>
            <person name="Jacygrad E."/>
            <person name="Sagayaradj S."/>
            <person name="Cavanaugh K."/>
            <person name="Han R."/>
            <person name="Bertier L."/>
            <person name="Beede B."/>
            <person name="Kafkas S."/>
            <person name="Golino D."/>
            <person name="Preece J."/>
            <person name="Michelmore R."/>
        </authorList>
    </citation>
    <scope>NUCLEOTIDE SEQUENCE [LARGE SCALE GENOMIC DNA]</scope>
</reference>
<dbReference type="EMBL" id="CM047737">
    <property type="protein sequence ID" value="KAJ0047526.1"/>
    <property type="molecule type" value="Genomic_DNA"/>
</dbReference>
<proteinExistence type="predicted"/>
<organism evidence="1 2">
    <name type="scientific">Pistacia integerrima</name>
    <dbReference type="NCBI Taxonomy" id="434235"/>
    <lineage>
        <taxon>Eukaryota</taxon>
        <taxon>Viridiplantae</taxon>
        <taxon>Streptophyta</taxon>
        <taxon>Embryophyta</taxon>
        <taxon>Tracheophyta</taxon>
        <taxon>Spermatophyta</taxon>
        <taxon>Magnoliopsida</taxon>
        <taxon>eudicotyledons</taxon>
        <taxon>Gunneridae</taxon>
        <taxon>Pentapetalae</taxon>
        <taxon>rosids</taxon>
        <taxon>malvids</taxon>
        <taxon>Sapindales</taxon>
        <taxon>Anacardiaceae</taxon>
        <taxon>Pistacia</taxon>
    </lineage>
</organism>
<evidence type="ECO:0000313" key="2">
    <source>
        <dbReference type="Proteomes" id="UP001163603"/>
    </source>
</evidence>